<dbReference type="GO" id="GO:0004061">
    <property type="term" value="F:arylformamidase activity"/>
    <property type="evidence" value="ECO:0007669"/>
    <property type="project" value="TreeGrafter"/>
</dbReference>
<feature type="transmembrane region" description="Helical" evidence="2">
    <location>
        <begin position="266"/>
        <end position="286"/>
    </location>
</feature>
<dbReference type="EMBL" id="JAODUO010000004">
    <property type="protein sequence ID" value="KAK2193964.1"/>
    <property type="molecule type" value="Genomic_DNA"/>
</dbReference>
<evidence type="ECO:0000256" key="1">
    <source>
        <dbReference type="ARBA" id="ARBA00022801"/>
    </source>
</evidence>
<dbReference type="PANTHER" id="PTHR48081">
    <property type="entry name" value="AB HYDROLASE SUPERFAMILY PROTEIN C4A8.06C"/>
    <property type="match status" value="1"/>
</dbReference>
<organism evidence="4 5">
    <name type="scientific">Ridgeia piscesae</name>
    <name type="common">Tubeworm</name>
    <dbReference type="NCBI Taxonomy" id="27915"/>
    <lineage>
        <taxon>Eukaryota</taxon>
        <taxon>Metazoa</taxon>
        <taxon>Spiralia</taxon>
        <taxon>Lophotrochozoa</taxon>
        <taxon>Annelida</taxon>
        <taxon>Polychaeta</taxon>
        <taxon>Sedentaria</taxon>
        <taxon>Canalipalpata</taxon>
        <taxon>Sabellida</taxon>
        <taxon>Siboglinidae</taxon>
        <taxon>Ridgeia</taxon>
    </lineage>
</organism>
<dbReference type="Pfam" id="PF07859">
    <property type="entry name" value="Abhydrolase_3"/>
    <property type="match status" value="1"/>
</dbReference>
<evidence type="ECO:0000313" key="4">
    <source>
        <dbReference type="EMBL" id="KAK2193964.1"/>
    </source>
</evidence>
<feature type="transmembrane region" description="Helical" evidence="2">
    <location>
        <begin position="83"/>
        <end position="100"/>
    </location>
</feature>
<dbReference type="Proteomes" id="UP001209878">
    <property type="component" value="Unassembled WGS sequence"/>
</dbReference>
<feature type="transmembrane region" description="Helical" evidence="2">
    <location>
        <begin position="137"/>
        <end position="168"/>
    </location>
</feature>
<reference evidence="4" key="1">
    <citation type="journal article" date="2023" name="Mol. Biol. Evol.">
        <title>Third-Generation Sequencing Reveals the Adaptive Role of the Epigenome in Three Deep-Sea Polychaetes.</title>
        <authorList>
            <person name="Perez M."/>
            <person name="Aroh O."/>
            <person name="Sun Y."/>
            <person name="Lan Y."/>
            <person name="Juniper S.K."/>
            <person name="Young C.R."/>
            <person name="Angers B."/>
            <person name="Qian P.Y."/>
        </authorList>
    </citation>
    <scope>NUCLEOTIDE SEQUENCE</scope>
    <source>
        <strain evidence="4">R07B-5</strain>
    </source>
</reference>
<feature type="domain" description="Alpha/beta hydrolase fold-3" evidence="3">
    <location>
        <begin position="282"/>
        <end position="425"/>
    </location>
</feature>
<dbReference type="InterPro" id="IPR050300">
    <property type="entry name" value="GDXG_lipolytic_enzyme"/>
</dbReference>
<name>A0AAD9PFP2_RIDPI</name>
<protein>
    <recommendedName>
        <fullName evidence="3">Alpha/beta hydrolase fold-3 domain-containing protein</fullName>
    </recommendedName>
</protein>
<sequence>MADERGFYVIRDLKYSTEPTEEQVEQVRQRLGGVPAEARPCDLCKNLLDLYLPTTATGGGGPVVVFVHGGGWRRGDKMAWKHFLSLYDTNFLVYSILWLYDMYGSIGSWFARNGVACVVISYPLARLSFPLSVVEMFTSFVFSLAFWLLLATTLASVSLLLSGLYVAVNSLVKPLMSDDLLALAEDAQLRLDESVVGVLRDAILSALASMSPLDLCCVFIAMTQAVTWLCIVYRRRDYRISPSTLALQVGAFGCLAQRLHAHDTDLHTAVVATSVFLLVIVQVTIYTRRYVLVQPAQYPENINAVADSIRWTKAFGRKTGLYRPDRLFLMGHSAGGHLVALVALQGTGHAERLAVTDDIKGVLCLSAVYELTPLSDTLLSRCLYLLPTFGRDPRVWRKASPILQLARRSHQNIPPFLVVTASWDFSLGPQADNFLEEYRRYNDRDHNETCRHHPMHEPSRHHLEVQLPRSPTHVLSAVHKEHRATARRVGRVAS</sequence>
<dbReference type="PANTHER" id="PTHR48081:SF33">
    <property type="entry name" value="KYNURENINE FORMAMIDASE"/>
    <property type="match status" value="1"/>
</dbReference>
<proteinExistence type="predicted"/>
<feature type="transmembrane region" description="Helical" evidence="2">
    <location>
        <begin position="212"/>
        <end position="233"/>
    </location>
</feature>
<accession>A0AAD9PFP2</accession>
<keyword evidence="2" id="KW-0472">Membrane</keyword>
<keyword evidence="2" id="KW-1133">Transmembrane helix</keyword>
<dbReference type="SUPFAM" id="SSF53474">
    <property type="entry name" value="alpha/beta-Hydrolases"/>
    <property type="match status" value="2"/>
</dbReference>
<dbReference type="Gene3D" id="3.40.50.1820">
    <property type="entry name" value="alpha/beta hydrolase"/>
    <property type="match status" value="2"/>
</dbReference>
<evidence type="ECO:0000256" key="2">
    <source>
        <dbReference type="SAM" id="Phobius"/>
    </source>
</evidence>
<keyword evidence="2" id="KW-0812">Transmembrane</keyword>
<dbReference type="AlphaFoldDB" id="A0AAD9PFP2"/>
<evidence type="ECO:0000313" key="5">
    <source>
        <dbReference type="Proteomes" id="UP001209878"/>
    </source>
</evidence>
<dbReference type="InterPro" id="IPR013094">
    <property type="entry name" value="AB_hydrolase_3"/>
</dbReference>
<dbReference type="InterPro" id="IPR029058">
    <property type="entry name" value="AB_hydrolase_fold"/>
</dbReference>
<evidence type="ECO:0000259" key="3">
    <source>
        <dbReference type="Pfam" id="PF07859"/>
    </source>
</evidence>
<comment type="caution">
    <text evidence="4">The sequence shown here is derived from an EMBL/GenBank/DDBJ whole genome shotgun (WGS) entry which is preliminary data.</text>
</comment>
<gene>
    <name evidence="4" type="ORF">NP493_4g09036</name>
</gene>
<keyword evidence="1" id="KW-0378">Hydrolase</keyword>
<keyword evidence="5" id="KW-1185">Reference proteome</keyword>